<feature type="binding site" evidence="6">
    <location>
        <position position="137"/>
    </location>
    <ligand>
        <name>(3R)-3-methyl-D-ornithine</name>
        <dbReference type="ChEBI" id="CHEBI:64642"/>
    </ligand>
</feature>
<evidence type="ECO:0000256" key="6">
    <source>
        <dbReference type="PIRSR" id="PIRSR004762-2"/>
    </source>
</evidence>
<dbReference type="CDD" id="cd01335">
    <property type="entry name" value="Radical_SAM"/>
    <property type="match status" value="1"/>
</dbReference>
<evidence type="ECO:0000256" key="3">
    <source>
        <dbReference type="ARBA" id="ARBA00023004"/>
    </source>
</evidence>
<dbReference type="NCBIfam" id="TIGR03956">
    <property type="entry name" value="rSAM_HydE"/>
    <property type="match status" value="1"/>
</dbReference>
<dbReference type="Gene3D" id="3.20.20.70">
    <property type="entry name" value="Aldolase class I"/>
    <property type="match status" value="1"/>
</dbReference>
<dbReference type="Proteomes" id="UP000239706">
    <property type="component" value="Unassembled WGS sequence"/>
</dbReference>
<comment type="cofactor">
    <cofactor evidence="5">
        <name>[4Fe-4S] cluster</name>
        <dbReference type="ChEBI" id="CHEBI:49883"/>
    </cofactor>
    <text evidence="5">Binds 1 [4Fe-4S] cluster. The cluster is coordinated with 3 cysteines and an exchangeable S-adenosyl-L-methionine.</text>
</comment>
<dbReference type="InterPro" id="IPR034422">
    <property type="entry name" value="HydE/PylB-like"/>
</dbReference>
<dbReference type="InterPro" id="IPR007197">
    <property type="entry name" value="rSAM"/>
</dbReference>
<gene>
    <name evidence="8" type="primary">bioB</name>
    <name evidence="8" type="ORF">CLLI_12390</name>
</gene>
<dbReference type="InterPro" id="IPR006638">
    <property type="entry name" value="Elp3/MiaA/NifB-like_rSAM"/>
</dbReference>
<reference evidence="8 9" key="1">
    <citation type="submission" date="2018-03" db="EMBL/GenBank/DDBJ databases">
        <title>Genome sequence of Clostridium liquoris DSM 100320.</title>
        <authorList>
            <person name="Poehlein A."/>
            <person name="Daniel R."/>
        </authorList>
    </citation>
    <scope>NUCLEOTIDE SEQUENCE [LARGE SCALE GENOMIC DNA]</scope>
    <source>
        <strain evidence="8 9">DSM 100320</strain>
    </source>
</reference>
<organism evidence="8 9">
    <name type="scientific">Clostridium liquoris</name>
    <dbReference type="NCBI Taxonomy" id="1289519"/>
    <lineage>
        <taxon>Bacteria</taxon>
        <taxon>Bacillati</taxon>
        <taxon>Bacillota</taxon>
        <taxon>Clostridia</taxon>
        <taxon>Eubacteriales</taxon>
        <taxon>Clostridiaceae</taxon>
        <taxon>Clostridium</taxon>
    </lineage>
</organism>
<accession>A0A2T0B4T3</accession>
<keyword evidence="8" id="KW-0808">Transferase</keyword>
<dbReference type="SFLD" id="SFLDG01082">
    <property type="entry name" value="B12-binding_domain_containing"/>
    <property type="match status" value="1"/>
</dbReference>
<dbReference type="SFLD" id="SFLDG01280">
    <property type="entry name" value="HydE/PylB-like"/>
    <property type="match status" value="1"/>
</dbReference>
<sequence length="352" mass="40615">MNYKEIIDKAALGEVLSQDEMVILLKLNENEVSYLFNEAKEITEEYCGNKVQIRAIIEFSSFCRCACAYCGLNSYNCNIKRYRMPLEEIINTAREAYIAGYKTIVLQSGEDLWYTKEKICYLIKQIKSIGDIAITLSIGERDFEEYKAFKEAGADRFLIKHETADEDLYNRLHPHSSFKNRIKCLKNLKELGYQVGSGFMIGLPGQSYETIAKDIMLLKELQVDMAGIGPFIPHPETKLKKYKKGDTFLTLKVLALSRLILKNTHLPATTSLGVINSTHKGIAFSCGANVIMQKVEPYKYRRLYEIYPNKAKEEKTIKQERKELEDYILNIDKKISLNRGDSFKKKYFKFMK</sequence>
<evidence type="ECO:0000313" key="8">
    <source>
        <dbReference type="EMBL" id="PRR78900.1"/>
    </source>
</evidence>
<dbReference type="GO" id="GO:0046872">
    <property type="term" value="F:metal ion binding"/>
    <property type="evidence" value="ECO:0007669"/>
    <property type="project" value="UniProtKB-KW"/>
</dbReference>
<evidence type="ECO:0000256" key="5">
    <source>
        <dbReference type="PIRSR" id="PIRSR004762-1"/>
    </source>
</evidence>
<feature type="domain" description="Radical SAM core" evidence="7">
    <location>
        <begin position="49"/>
        <end position="271"/>
    </location>
</feature>
<dbReference type="SMART" id="SM00729">
    <property type="entry name" value="Elp3"/>
    <property type="match status" value="1"/>
</dbReference>
<proteinExistence type="predicted"/>
<dbReference type="PANTHER" id="PTHR43726">
    <property type="entry name" value="3-METHYLORNITHINE SYNTHASE"/>
    <property type="match status" value="1"/>
</dbReference>
<name>A0A2T0B4T3_9CLOT</name>
<dbReference type="GO" id="GO:0004076">
    <property type="term" value="F:biotin synthase activity"/>
    <property type="evidence" value="ECO:0007669"/>
    <property type="project" value="UniProtKB-EC"/>
</dbReference>
<comment type="caution">
    <text evidence="8">The sequence shown here is derived from an EMBL/GenBank/DDBJ whole genome shotgun (WGS) entry which is preliminary data.</text>
</comment>
<keyword evidence="1 5" id="KW-0949">S-adenosyl-L-methionine</keyword>
<dbReference type="SFLD" id="SFLDF00348">
    <property type="entry name" value="FeFe_hydrogenase_maturase_(Hyd"/>
    <property type="match status" value="1"/>
</dbReference>
<dbReference type="PROSITE" id="PS51918">
    <property type="entry name" value="RADICAL_SAM"/>
    <property type="match status" value="1"/>
</dbReference>
<dbReference type="Pfam" id="PF04055">
    <property type="entry name" value="Radical_SAM"/>
    <property type="match status" value="1"/>
</dbReference>
<keyword evidence="4 5" id="KW-0411">Iron-sulfur</keyword>
<dbReference type="InterPro" id="IPR024021">
    <property type="entry name" value="FeFe-hyd_HydE_rSAM"/>
</dbReference>
<dbReference type="PIRSF" id="PIRSF004762">
    <property type="entry name" value="CHP00423"/>
    <property type="match status" value="1"/>
</dbReference>
<evidence type="ECO:0000259" key="7">
    <source>
        <dbReference type="PROSITE" id="PS51918"/>
    </source>
</evidence>
<dbReference type="EMBL" id="PVXO01000034">
    <property type="protein sequence ID" value="PRR78900.1"/>
    <property type="molecule type" value="Genomic_DNA"/>
</dbReference>
<feature type="binding site" evidence="6">
    <location>
        <position position="181"/>
    </location>
    <ligand>
        <name>S-adenosyl-L-methionine</name>
        <dbReference type="ChEBI" id="CHEBI:59789"/>
    </ligand>
</feature>
<evidence type="ECO:0000256" key="4">
    <source>
        <dbReference type="ARBA" id="ARBA00023014"/>
    </source>
</evidence>
<evidence type="ECO:0000256" key="2">
    <source>
        <dbReference type="ARBA" id="ARBA00022723"/>
    </source>
</evidence>
<dbReference type="EC" id="2.8.1.6" evidence="8"/>
<keyword evidence="2" id="KW-0479">Metal-binding</keyword>
<evidence type="ECO:0000313" key="9">
    <source>
        <dbReference type="Proteomes" id="UP000239706"/>
    </source>
</evidence>
<dbReference type="InterPro" id="IPR058240">
    <property type="entry name" value="rSAM_sf"/>
</dbReference>
<evidence type="ECO:0000256" key="1">
    <source>
        <dbReference type="ARBA" id="ARBA00022691"/>
    </source>
</evidence>
<dbReference type="GO" id="GO:0051539">
    <property type="term" value="F:4 iron, 4 sulfur cluster binding"/>
    <property type="evidence" value="ECO:0007669"/>
    <property type="project" value="UniProtKB-KW"/>
</dbReference>
<dbReference type="InterPro" id="IPR013785">
    <property type="entry name" value="Aldolase_TIM"/>
</dbReference>
<protein>
    <submittedName>
        <fullName evidence="8">Biotin synthase</fullName>
        <ecNumber evidence="8">2.8.1.6</ecNumber>
    </submittedName>
</protein>
<dbReference type="AlphaFoldDB" id="A0A2T0B4T3"/>
<keyword evidence="5" id="KW-0004">4Fe-4S</keyword>
<dbReference type="OrthoDB" id="9775764at2"/>
<feature type="binding site" evidence="5">
    <location>
        <position position="70"/>
    </location>
    <ligand>
        <name>[4Fe-4S] cluster</name>
        <dbReference type="ChEBI" id="CHEBI:49883"/>
        <note>4Fe-4S-S-AdoMet</note>
    </ligand>
</feature>
<dbReference type="SFLD" id="SFLDS00029">
    <property type="entry name" value="Radical_SAM"/>
    <property type="match status" value="1"/>
</dbReference>
<keyword evidence="9" id="KW-1185">Reference proteome</keyword>
<keyword evidence="3 5" id="KW-0408">Iron</keyword>
<feature type="binding site" evidence="6">
    <location>
        <position position="162"/>
    </location>
    <ligand>
        <name>S-adenosyl-L-methionine</name>
        <dbReference type="ChEBI" id="CHEBI:59789"/>
    </ligand>
</feature>
<dbReference type="PANTHER" id="PTHR43726:SF1">
    <property type="entry name" value="BIOTIN SYNTHASE"/>
    <property type="match status" value="1"/>
</dbReference>
<dbReference type="RefSeq" id="WP_106063359.1">
    <property type="nucleotide sequence ID" value="NZ_PVXO01000034.1"/>
</dbReference>
<feature type="binding site" evidence="5">
    <location>
        <position position="67"/>
    </location>
    <ligand>
        <name>[4Fe-4S] cluster</name>
        <dbReference type="ChEBI" id="CHEBI:49883"/>
        <note>4Fe-4S-S-AdoMet</note>
    </ligand>
</feature>
<dbReference type="SFLD" id="SFLDG01060">
    <property type="entry name" value="BATS_domain_containing"/>
    <property type="match status" value="1"/>
</dbReference>
<feature type="binding site" evidence="6">
    <location>
        <position position="271"/>
    </location>
    <ligand>
        <name>(3R)-3-methyl-D-ornithine</name>
        <dbReference type="ChEBI" id="CHEBI:64642"/>
    </ligand>
</feature>
<feature type="binding site" evidence="5">
    <location>
        <position position="63"/>
    </location>
    <ligand>
        <name>[4Fe-4S] cluster</name>
        <dbReference type="ChEBI" id="CHEBI:49883"/>
        <note>4Fe-4S-S-AdoMet</note>
    </ligand>
</feature>
<dbReference type="SUPFAM" id="SSF102114">
    <property type="entry name" value="Radical SAM enzymes"/>
    <property type="match status" value="1"/>
</dbReference>